<keyword evidence="4" id="KW-0804">Transcription</keyword>
<dbReference type="InterPro" id="IPR005119">
    <property type="entry name" value="LysR_subst-bd"/>
</dbReference>
<dbReference type="Pfam" id="PF03466">
    <property type="entry name" value="LysR_substrate"/>
    <property type="match status" value="1"/>
</dbReference>
<dbReference type="PANTHER" id="PTHR30346:SF0">
    <property type="entry name" value="HCA OPERON TRANSCRIPTIONAL ACTIVATOR HCAR"/>
    <property type="match status" value="1"/>
</dbReference>
<dbReference type="GO" id="GO:0003677">
    <property type="term" value="F:DNA binding"/>
    <property type="evidence" value="ECO:0007669"/>
    <property type="project" value="UniProtKB-KW"/>
</dbReference>
<name>A0AAE6Y2N4_STRAT</name>
<evidence type="ECO:0000256" key="4">
    <source>
        <dbReference type="ARBA" id="ARBA00023163"/>
    </source>
</evidence>
<dbReference type="PANTHER" id="PTHR30346">
    <property type="entry name" value="TRANSCRIPTIONAL DUAL REGULATOR HCAR-RELATED"/>
    <property type="match status" value="1"/>
</dbReference>
<organism evidence="7 9">
    <name type="scientific">Streptomyces antibioticus</name>
    <dbReference type="NCBI Taxonomy" id="1890"/>
    <lineage>
        <taxon>Bacteria</taxon>
        <taxon>Bacillati</taxon>
        <taxon>Actinomycetota</taxon>
        <taxon>Actinomycetes</taxon>
        <taxon>Kitasatosporales</taxon>
        <taxon>Streptomycetaceae</taxon>
        <taxon>Streptomyces</taxon>
    </lineage>
</organism>
<dbReference type="GO" id="GO:0032993">
    <property type="term" value="C:protein-DNA complex"/>
    <property type="evidence" value="ECO:0007669"/>
    <property type="project" value="TreeGrafter"/>
</dbReference>
<dbReference type="GO" id="GO:0003700">
    <property type="term" value="F:DNA-binding transcription factor activity"/>
    <property type="evidence" value="ECO:0007669"/>
    <property type="project" value="TreeGrafter"/>
</dbReference>
<keyword evidence="2" id="KW-0805">Transcription regulation</keyword>
<dbReference type="EMBL" id="CP050692">
    <property type="protein sequence ID" value="QIT42285.1"/>
    <property type="molecule type" value="Genomic_DNA"/>
</dbReference>
<dbReference type="Proteomes" id="UP000190306">
    <property type="component" value="Chromosome"/>
</dbReference>
<evidence type="ECO:0000256" key="2">
    <source>
        <dbReference type="ARBA" id="ARBA00023015"/>
    </source>
</evidence>
<evidence type="ECO:0000313" key="7">
    <source>
        <dbReference type="EMBL" id="QIT42285.1"/>
    </source>
</evidence>
<dbReference type="Proteomes" id="UP000502504">
    <property type="component" value="Chromosome"/>
</dbReference>
<dbReference type="SUPFAM" id="SSF53850">
    <property type="entry name" value="Periplasmic binding protein-like II"/>
    <property type="match status" value="1"/>
</dbReference>
<reference evidence="6 8" key="1">
    <citation type="submission" date="2015-07" db="EMBL/GenBank/DDBJ databases">
        <title>Draft Genome Sequence of Streptomyces antibioticus, IMRU 3720 reveals insights in the evolution of actinomycin biosynthetic gene clusters in Streptomyces.</title>
        <authorList>
            <person name="Crnovcic I."/>
            <person name="Ruckert C."/>
            <person name="Kalinowksi J."/>
            <person name="Keller U."/>
        </authorList>
    </citation>
    <scope>NUCLEOTIDE SEQUENCE [LARGE SCALE GENOMIC DNA]</scope>
    <source>
        <strain evidence="6 8">DSM 41481</strain>
    </source>
</reference>
<evidence type="ECO:0000259" key="5">
    <source>
        <dbReference type="Pfam" id="PF03466"/>
    </source>
</evidence>
<accession>A0AAE6Y2N4</accession>
<feature type="domain" description="LysR substrate-binding" evidence="5">
    <location>
        <begin position="9"/>
        <end position="163"/>
    </location>
</feature>
<proteinExistence type="inferred from homology"/>
<evidence type="ECO:0000313" key="6">
    <source>
        <dbReference type="EMBL" id="OOQ54652.1"/>
    </source>
</evidence>
<evidence type="ECO:0000256" key="1">
    <source>
        <dbReference type="ARBA" id="ARBA00009437"/>
    </source>
</evidence>
<dbReference type="RefSeq" id="WP_167797132.1">
    <property type="nucleotide sequence ID" value="NZ_CM007717.1"/>
</dbReference>
<sequence>MAEFGLPDPSAGLAGGSTDVAFIRLPSATHGLAITPLFTEPCVVGVSAAHPMSRRERVRVADLLDEPIAIGRTDDGVWRDFWTLAGHRPGKRARNVVETHSQREEGEVVAAGMACSVTPAAARRHSPHPGVRFITIGDHPGSVVAVAHRSGGTNPLVASFVDSAVVVRDRETQILHTIEGAPEAG</sequence>
<evidence type="ECO:0000313" key="8">
    <source>
        <dbReference type="Proteomes" id="UP000190306"/>
    </source>
</evidence>
<comment type="similarity">
    <text evidence="1">Belongs to the LysR transcriptional regulatory family.</text>
</comment>
<evidence type="ECO:0000256" key="3">
    <source>
        <dbReference type="ARBA" id="ARBA00023125"/>
    </source>
</evidence>
<dbReference type="CDD" id="cd08414">
    <property type="entry name" value="PBP2_LTTR_aromatics_like"/>
    <property type="match status" value="1"/>
</dbReference>
<dbReference type="AlphaFoldDB" id="A0AAE6Y2N4"/>
<gene>
    <name evidence="6" type="ORF">AFM16_00900</name>
    <name evidence="7" type="ORF">HCX60_01045</name>
</gene>
<reference evidence="7 9" key="2">
    <citation type="submission" date="2020-03" db="EMBL/GenBank/DDBJ databases">
        <title>Is there a link between lipid content and antibiotic production in Streptomyces?</title>
        <authorList>
            <person name="David M."/>
            <person name="Lejeune C."/>
            <person name="Abreu S."/>
            <person name="Thibessard A."/>
            <person name="Leblond P."/>
            <person name="Chaminade P."/>
            <person name="Virolle M.-J."/>
        </authorList>
    </citation>
    <scope>NUCLEOTIDE SEQUENCE [LARGE SCALE GENOMIC DNA]</scope>
    <source>
        <strain evidence="7 9">DSM 41481</strain>
    </source>
</reference>
<keyword evidence="3" id="KW-0238">DNA-binding</keyword>
<keyword evidence="8" id="KW-1185">Reference proteome</keyword>
<dbReference type="EMBL" id="LHQL01000001">
    <property type="protein sequence ID" value="OOQ54652.1"/>
    <property type="molecule type" value="Genomic_DNA"/>
</dbReference>
<dbReference type="Gene3D" id="3.40.190.10">
    <property type="entry name" value="Periplasmic binding protein-like II"/>
    <property type="match status" value="2"/>
</dbReference>
<evidence type="ECO:0000313" key="9">
    <source>
        <dbReference type="Proteomes" id="UP000502504"/>
    </source>
</evidence>
<protein>
    <submittedName>
        <fullName evidence="7">LysR family substrate-binding domain-containing protein</fullName>
    </submittedName>
</protein>